<protein>
    <recommendedName>
        <fullName evidence="1">BTB domain-containing protein</fullName>
    </recommendedName>
</protein>
<proteinExistence type="predicted"/>
<organism evidence="2 3">
    <name type="scientific">Apiospora rasikravindrae</name>
    <dbReference type="NCBI Taxonomy" id="990691"/>
    <lineage>
        <taxon>Eukaryota</taxon>
        <taxon>Fungi</taxon>
        <taxon>Dikarya</taxon>
        <taxon>Ascomycota</taxon>
        <taxon>Pezizomycotina</taxon>
        <taxon>Sordariomycetes</taxon>
        <taxon>Xylariomycetidae</taxon>
        <taxon>Amphisphaeriales</taxon>
        <taxon>Apiosporaceae</taxon>
        <taxon>Apiospora</taxon>
    </lineage>
</organism>
<sequence length="288" mass="32327">MKNFHFEDSYEEHLQSGKMSDVQLSCGDRTWNLHKIVLCRSPFFKKAFTGGFKEANESHMTLEDTDPQDLNGVISYIYTGKISSDLKKDESIEAYIRIFELGDFFDLRELRAFALVNLEDEMIDIARSVNEIMKGGVDASTGFPEKLSVFSRFAQLAYGTDSHTYADLRKCFLYFFAATGMKALHLGCITEILDKIPGMAVHILTAFVDKDSPVGKYLLQNPPTSCCNCGVCLETFQCLQADEYHTSHSHSTKVNVHSKSITPGTQAVSTTRLSILKSFYVPKPSYKA</sequence>
<dbReference type="SMART" id="SM00225">
    <property type="entry name" value="BTB"/>
    <property type="match status" value="1"/>
</dbReference>
<gene>
    <name evidence="2" type="ORF">PG993_011909</name>
</gene>
<dbReference type="Gene3D" id="3.30.710.10">
    <property type="entry name" value="Potassium Channel Kv1.1, Chain A"/>
    <property type="match status" value="1"/>
</dbReference>
<dbReference type="PROSITE" id="PS50097">
    <property type="entry name" value="BTB"/>
    <property type="match status" value="1"/>
</dbReference>
<evidence type="ECO:0000259" key="1">
    <source>
        <dbReference type="PROSITE" id="PS50097"/>
    </source>
</evidence>
<evidence type="ECO:0000313" key="3">
    <source>
        <dbReference type="Proteomes" id="UP001444661"/>
    </source>
</evidence>
<dbReference type="CDD" id="cd18186">
    <property type="entry name" value="BTB_POZ_ZBTB_KLHL-like"/>
    <property type="match status" value="1"/>
</dbReference>
<dbReference type="Proteomes" id="UP001444661">
    <property type="component" value="Unassembled WGS sequence"/>
</dbReference>
<accession>A0ABR1S1F0</accession>
<comment type="caution">
    <text evidence="2">The sequence shown here is derived from an EMBL/GenBank/DDBJ whole genome shotgun (WGS) entry which is preliminary data.</text>
</comment>
<dbReference type="EMBL" id="JAQQWK010000011">
    <property type="protein sequence ID" value="KAK8023843.1"/>
    <property type="molecule type" value="Genomic_DNA"/>
</dbReference>
<dbReference type="Pfam" id="PF00651">
    <property type="entry name" value="BTB"/>
    <property type="match status" value="1"/>
</dbReference>
<dbReference type="PANTHER" id="PTHR47843">
    <property type="entry name" value="BTB DOMAIN-CONTAINING PROTEIN-RELATED"/>
    <property type="match status" value="1"/>
</dbReference>
<dbReference type="PANTHER" id="PTHR47843:SF5">
    <property type="entry name" value="BTB_POZ DOMAIN PROTEIN"/>
    <property type="match status" value="1"/>
</dbReference>
<feature type="domain" description="BTB" evidence="1">
    <location>
        <begin position="20"/>
        <end position="86"/>
    </location>
</feature>
<dbReference type="SUPFAM" id="SSF54695">
    <property type="entry name" value="POZ domain"/>
    <property type="match status" value="1"/>
</dbReference>
<name>A0ABR1S1F0_9PEZI</name>
<keyword evidence="3" id="KW-1185">Reference proteome</keyword>
<dbReference type="InterPro" id="IPR000210">
    <property type="entry name" value="BTB/POZ_dom"/>
</dbReference>
<reference evidence="2 3" key="1">
    <citation type="submission" date="2023-01" db="EMBL/GenBank/DDBJ databases">
        <title>Analysis of 21 Apiospora genomes using comparative genomics revels a genus with tremendous synthesis potential of carbohydrate active enzymes and secondary metabolites.</title>
        <authorList>
            <person name="Sorensen T."/>
        </authorList>
    </citation>
    <scope>NUCLEOTIDE SEQUENCE [LARGE SCALE GENOMIC DNA]</scope>
    <source>
        <strain evidence="2 3">CBS 33761</strain>
    </source>
</reference>
<evidence type="ECO:0000313" key="2">
    <source>
        <dbReference type="EMBL" id="KAK8023843.1"/>
    </source>
</evidence>
<dbReference type="InterPro" id="IPR011333">
    <property type="entry name" value="SKP1/BTB/POZ_sf"/>
</dbReference>